<name>A0A0F9CSJ4_9ZZZZ</name>
<protein>
    <submittedName>
        <fullName evidence="1">Uncharacterized protein</fullName>
    </submittedName>
</protein>
<proteinExistence type="predicted"/>
<dbReference type="InterPro" id="IPR013785">
    <property type="entry name" value="Aldolase_TIM"/>
</dbReference>
<dbReference type="SUPFAM" id="SSF51569">
    <property type="entry name" value="Aldolase"/>
    <property type="match status" value="1"/>
</dbReference>
<dbReference type="AlphaFoldDB" id="A0A0F9CSJ4"/>
<sequence>INADPKGATVADMHLMRRVFGPEIKIKASGGIYTLDFALELIRAGADQLGVSQGEKIIRKFTENYPDGLELSG</sequence>
<organism evidence="1">
    <name type="scientific">marine sediment metagenome</name>
    <dbReference type="NCBI Taxonomy" id="412755"/>
    <lineage>
        <taxon>unclassified sequences</taxon>
        <taxon>metagenomes</taxon>
        <taxon>ecological metagenomes</taxon>
    </lineage>
</organism>
<feature type="non-terminal residue" evidence="1">
    <location>
        <position position="1"/>
    </location>
</feature>
<dbReference type="Gene3D" id="3.20.20.70">
    <property type="entry name" value="Aldolase class I"/>
    <property type="match status" value="1"/>
</dbReference>
<dbReference type="EMBL" id="LAZR01045164">
    <property type="protein sequence ID" value="KKK99536.1"/>
    <property type="molecule type" value="Genomic_DNA"/>
</dbReference>
<accession>A0A0F9CSJ4</accession>
<reference evidence="1" key="1">
    <citation type="journal article" date="2015" name="Nature">
        <title>Complex archaea that bridge the gap between prokaryotes and eukaryotes.</title>
        <authorList>
            <person name="Spang A."/>
            <person name="Saw J.H."/>
            <person name="Jorgensen S.L."/>
            <person name="Zaremba-Niedzwiedzka K."/>
            <person name="Martijn J."/>
            <person name="Lind A.E."/>
            <person name="van Eijk R."/>
            <person name="Schleper C."/>
            <person name="Guy L."/>
            <person name="Ettema T.J."/>
        </authorList>
    </citation>
    <scope>NUCLEOTIDE SEQUENCE</scope>
</reference>
<evidence type="ECO:0000313" key="1">
    <source>
        <dbReference type="EMBL" id="KKK99536.1"/>
    </source>
</evidence>
<gene>
    <name evidence="1" type="ORF">LCGC14_2631760</name>
</gene>
<comment type="caution">
    <text evidence="1">The sequence shown here is derived from an EMBL/GenBank/DDBJ whole genome shotgun (WGS) entry which is preliminary data.</text>
</comment>